<dbReference type="Proteomes" id="UP000008062">
    <property type="component" value="Chromosome 3"/>
</dbReference>
<dbReference type="AlphaFoldDB" id="F9X737"/>
<dbReference type="PANTHER" id="PTHR42085:SF2">
    <property type="entry name" value="F-BOX DOMAIN-CONTAINING PROTEIN"/>
    <property type="match status" value="1"/>
</dbReference>
<dbReference type="OrthoDB" id="3650975at2759"/>
<evidence type="ECO:0000313" key="2">
    <source>
        <dbReference type="Proteomes" id="UP000008062"/>
    </source>
</evidence>
<evidence type="ECO:0000313" key="1">
    <source>
        <dbReference type="EMBL" id="EGP89173.1"/>
    </source>
</evidence>
<reference evidence="1 2" key="1">
    <citation type="journal article" date="2011" name="PLoS Genet.">
        <title>Finished genome of the fungal wheat pathogen Mycosphaerella graminicola reveals dispensome structure, chromosome plasticity, and stealth pathogenesis.</title>
        <authorList>
            <person name="Goodwin S.B."/>
            <person name="Ben M'barek S."/>
            <person name="Dhillon B."/>
            <person name="Wittenberg A.H.J."/>
            <person name="Crane C.F."/>
            <person name="Hane J.K."/>
            <person name="Foster A.J."/>
            <person name="Van der Lee T.A.J."/>
            <person name="Grimwood J."/>
            <person name="Aerts A."/>
            <person name="Antoniw J."/>
            <person name="Bailey A."/>
            <person name="Bluhm B."/>
            <person name="Bowler J."/>
            <person name="Bristow J."/>
            <person name="van der Burgt A."/>
            <person name="Canto-Canche B."/>
            <person name="Churchill A.C.L."/>
            <person name="Conde-Ferraez L."/>
            <person name="Cools H.J."/>
            <person name="Coutinho P.M."/>
            <person name="Csukai M."/>
            <person name="Dehal P."/>
            <person name="De Wit P."/>
            <person name="Donzelli B."/>
            <person name="van de Geest H.C."/>
            <person name="van Ham R.C.H.J."/>
            <person name="Hammond-Kosack K.E."/>
            <person name="Henrissat B."/>
            <person name="Kilian A."/>
            <person name="Kobayashi A.K."/>
            <person name="Koopmann E."/>
            <person name="Kourmpetis Y."/>
            <person name="Kuzniar A."/>
            <person name="Lindquist E."/>
            <person name="Lombard V."/>
            <person name="Maliepaard C."/>
            <person name="Martins N."/>
            <person name="Mehrabi R."/>
            <person name="Nap J.P.H."/>
            <person name="Ponomarenko A."/>
            <person name="Rudd J.J."/>
            <person name="Salamov A."/>
            <person name="Schmutz J."/>
            <person name="Schouten H.J."/>
            <person name="Shapiro H."/>
            <person name="Stergiopoulos I."/>
            <person name="Torriani S.F.F."/>
            <person name="Tu H."/>
            <person name="de Vries R.P."/>
            <person name="Waalwijk C."/>
            <person name="Ware S.B."/>
            <person name="Wiebenga A."/>
            <person name="Zwiers L.-H."/>
            <person name="Oliver R.P."/>
            <person name="Grigoriev I.V."/>
            <person name="Kema G.H.J."/>
        </authorList>
    </citation>
    <scope>NUCLEOTIDE SEQUENCE [LARGE SCALE GENOMIC DNA]</scope>
    <source>
        <strain evidence="2">CBS 115943 / IPO323</strain>
    </source>
</reference>
<accession>F9X737</accession>
<proteinExistence type="predicted"/>
<dbReference type="GeneID" id="13404537"/>
<dbReference type="RefSeq" id="XP_003854197.1">
    <property type="nucleotide sequence ID" value="XM_003854149.1"/>
</dbReference>
<dbReference type="InParanoid" id="F9X737"/>
<keyword evidence="2" id="KW-1185">Reference proteome</keyword>
<sequence length="928" mass="106645">MATSTSMVEFPLPQELKDEVYSYLLSPEAAINLTRARTHEKPDPHHDYEASILLVNKSIGQDAARYLRSQNSFVRIESDRFGLFSQLARLGAHIISTQIDDRCPHLAFSISVLSPEHYFVVEDRHFVGLEDRHFEGVDSVLILERDMDKFWTVLRMASHSELVDCVQIHRRPDGEYKFTASRHKRVASTVQFFANPNSRKRKADFLQFARDNGGGFMEITCLSKSRQSSFGGKLWEAMPIYRYAAFYVRSWNWFQFYQTYARAGAAGNIATGCNTLQFDIEFSRVLLLFHLTGLPYSGRQSRTARYDQNDHRFLLKHGRRLNISQASENKLEHFLQISRLLDSPKVPGGQPLRDAITAMRALTPTAGLQHDIEHLQKLLRTRLPMNYKEELRGVLSFAKGPFQIMNESSQQDHFRDRPQRFVGWQDVEHLAQLTTEDKEKINALQFPLPQEIRDEIYTYLLSPEAVRNVFPHGTWRRPFSDRYKTPYHFHTAILRVNKGIGTDAARYLHEQNSFIRISSFGSPGNIFSHLAEVGARIVAIRHVDGASCIAYEIHVSSPSNGEIDHFPVFRNHPRAWNHGSVKLVLILERDISKLWTTIRMANEFAPPDCVRVRSGRGEKLKLSGCALPRSVCKDLEHDHSHDAPLVKIRASHVACDASDGYRRTAFFQTACRALGGFFDVRLLDFGHGLPERPMRTPSVTLIWPSAFEWSRFDRLLALKLEADELVVAGKLWTALPKYQYAANLGIDWFDRRERYGIDSITDQESRFLQFDLTMSVALLRFHLDGVPFDIDDYTEDVDVYDDVYYHLKHTIERLMALPQNDRISHDIECISAVLDSGEYDDSLGPLYHIFKGDLSFARFPFEIMNTISDQGRNHGRPKGLVGWQDTQHLAELTEKEKKAINAYQRDHNLRITTGEVKIDGMQHQSSKE</sequence>
<dbReference type="InterPro" id="IPR038883">
    <property type="entry name" value="AN11006-like"/>
</dbReference>
<dbReference type="EMBL" id="CM001198">
    <property type="protein sequence ID" value="EGP89173.1"/>
    <property type="molecule type" value="Genomic_DNA"/>
</dbReference>
<gene>
    <name evidence="1" type="ORF">MYCGRDRAFT_92127</name>
</gene>
<protein>
    <submittedName>
        <fullName evidence="1">Uncharacterized protein</fullName>
    </submittedName>
</protein>
<dbReference type="KEGG" id="ztr:MYCGRDRAFT_92127"/>
<name>F9X737_ZYMTI</name>
<organism evidence="1 2">
    <name type="scientific">Zymoseptoria tritici (strain CBS 115943 / IPO323)</name>
    <name type="common">Speckled leaf blotch fungus</name>
    <name type="synonym">Septoria tritici</name>
    <dbReference type="NCBI Taxonomy" id="336722"/>
    <lineage>
        <taxon>Eukaryota</taxon>
        <taxon>Fungi</taxon>
        <taxon>Dikarya</taxon>
        <taxon>Ascomycota</taxon>
        <taxon>Pezizomycotina</taxon>
        <taxon>Dothideomycetes</taxon>
        <taxon>Dothideomycetidae</taxon>
        <taxon>Mycosphaerellales</taxon>
        <taxon>Mycosphaerellaceae</taxon>
        <taxon>Zymoseptoria</taxon>
    </lineage>
</organism>
<dbReference type="PANTHER" id="PTHR42085">
    <property type="entry name" value="F-BOX DOMAIN-CONTAINING PROTEIN"/>
    <property type="match status" value="1"/>
</dbReference>
<dbReference type="HOGENOM" id="CLU_315027_0_0_1"/>